<name>A0AAV7RUV8_PLEWA</name>
<proteinExistence type="predicted"/>
<comment type="caution">
    <text evidence="1">The sequence shown here is derived from an EMBL/GenBank/DDBJ whole genome shotgun (WGS) entry which is preliminary data.</text>
</comment>
<dbReference type="AlphaFoldDB" id="A0AAV7RUV8"/>
<dbReference type="Proteomes" id="UP001066276">
    <property type="component" value="Chromosome 5"/>
</dbReference>
<evidence type="ECO:0000313" key="1">
    <source>
        <dbReference type="EMBL" id="KAJ1155396.1"/>
    </source>
</evidence>
<accession>A0AAV7RUV8</accession>
<keyword evidence="2" id="KW-1185">Reference proteome</keyword>
<dbReference type="EMBL" id="JANPWB010000009">
    <property type="protein sequence ID" value="KAJ1155396.1"/>
    <property type="molecule type" value="Genomic_DNA"/>
</dbReference>
<reference evidence="1" key="1">
    <citation type="journal article" date="2022" name="bioRxiv">
        <title>Sequencing and chromosome-scale assembly of the giantPleurodeles waltlgenome.</title>
        <authorList>
            <person name="Brown T."/>
            <person name="Elewa A."/>
            <person name="Iarovenko S."/>
            <person name="Subramanian E."/>
            <person name="Araus A.J."/>
            <person name="Petzold A."/>
            <person name="Susuki M."/>
            <person name="Suzuki K.-i.T."/>
            <person name="Hayashi T."/>
            <person name="Toyoda A."/>
            <person name="Oliveira C."/>
            <person name="Osipova E."/>
            <person name="Leigh N.D."/>
            <person name="Simon A."/>
            <person name="Yun M.H."/>
        </authorList>
    </citation>
    <scope>NUCLEOTIDE SEQUENCE</scope>
    <source>
        <strain evidence="1">20211129_DDA</strain>
        <tissue evidence="1">Liver</tissue>
    </source>
</reference>
<evidence type="ECO:0000313" key="2">
    <source>
        <dbReference type="Proteomes" id="UP001066276"/>
    </source>
</evidence>
<organism evidence="1 2">
    <name type="scientific">Pleurodeles waltl</name>
    <name type="common">Iberian ribbed newt</name>
    <dbReference type="NCBI Taxonomy" id="8319"/>
    <lineage>
        <taxon>Eukaryota</taxon>
        <taxon>Metazoa</taxon>
        <taxon>Chordata</taxon>
        <taxon>Craniata</taxon>
        <taxon>Vertebrata</taxon>
        <taxon>Euteleostomi</taxon>
        <taxon>Amphibia</taxon>
        <taxon>Batrachia</taxon>
        <taxon>Caudata</taxon>
        <taxon>Salamandroidea</taxon>
        <taxon>Salamandridae</taxon>
        <taxon>Pleurodelinae</taxon>
        <taxon>Pleurodeles</taxon>
    </lineage>
</organism>
<protein>
    <submittedName>
        <fullName evidence="1">Uncharacterized protein</fullName>
    </submittedName>
</protein>
<gene>
    <name evidence="1" type="ORF">NDU88_008126</name>
</gene>
<sequence>MFLRQYRYVYEEVAVVPRVKPEQYFETLGLPQLWSLQHSTKLEIALRVFEVPHDEAAIGGVSALNIIYLEYAYDTIDDTILLD</sequence>